<keyword evidence="2" id="KW-1185">Reference proteome</keyword>
<evidence type="ECO:0000313" key="1">
    <source>
        <dbReference type="EMBL" id="CZQ97877.1"/>
    </source>
</evidence>
<sequence length="43" mass="4989">MMNAKEECTTSIKREEMHSSFLYTGMIVEWKERGVLSALSINH</sequence>
<dbReference type="AlphaFoldDB" id="A0A143YV42"/>
<dbReference type="STRING" id="140314.SAMN04488076_1251"/>
<dbReference type="EMBL" id="FJNE01000007">
    <property type="protein sequence ID" value="CZQ97877.1"/>
    <property type="molecule type" value="Genomic_DNA"/>
</dbReference>
<dbReference type="Proteomes" id="UP000242754">
    <property type="component" value="Unassembled WGS sequence"/>
</dbReference>
<name>A0A143YV42_9LACT</name>
<proteinExistence type="predicted"/>
<gene>
    <name evidence="1" type="ORF">Tpal_2191</name>
</gene>
<evidence type="ECO:0000313" key="2">
    <source>
        <dbReference type="Proteomes" id="UP000242754"/>
    </source>
</evidence>
<organism evidence="1 2">
    <name type="scientific">Trichococcus palustris</name>
    <dbReference type="NCBI Taxonomy" id="140314"/>
    <lineage>
        <taxon>Bacteria</taxon>
        <taxon>Bacillati</taxon>
        <taxon>Bacillota</taxon>
        <taxon>Bacilli</taxon>
        <taxon>Lactobacillales</taxon>
        <taxon>Carnobacteriaceae</taxon>
        <taxon>Trichococcus</taxon>
    </lineage>
</organism>
<protein>
    <submittedName>
        <fullName evidence="1">Uncharacterized protein</fullName>
    </submittedName>
</protein>
<reference evidence="1 2" key="1">
    <citation type="submission" date="2016-02" db="EMBL/GenBank/DDBJ databases">
        <authorList>
            <person name="Wen L."/>
            <person name="He K."/>
            <person name="Yang H."/>
        </authorList>
    </citation>
    <scope>NUCLEOTIDE SEQUENCE [LARGE SCALE GENOMIC DNA]</scope>
    <source>
        <strain evidence="1">Trichococcus palustris</strain>
    </source>
</reference>
<accession>A0A143YV42</accession>